<gene>
    <name evidence="10" type="ORF">PF001_g854</name>
    <name evidence="9" type="ORF">PF002_g513</name>
    <name evidence="8" type="ORF">PF004_g1660</name>
    <name evidence="7" type="ORF">PF005_g814</name>
    <name evidence="6" type="ORF">PF006_g623</name>
    <name evidence="5" type="ORF">PF007_g857</name>
    <name evidence="11" type="ORF">PF008_g794</name>
    <name evidence="2" type="ORF">PF009_g1079</name>
    <name evidence="4" type="ORF">PF010_g863</name>
    <name evidence="3" type="ORF">PF011_g583</name>
</gene>
<dbReference type="PANTHER" id="PTHR46599:SF3">
    <property type="entry name" value="PIGGYBAC TRANSPOSABLE ELEMENT-DERIVED PROTEIN 4"/>
    <property type="match status" value="1"/>
</dbReference>
<evidence type="ECO:0000313" key="20">
    <source>
        <dbReference type="Proteomes" id="UP000486351"/>
    </source>
</evidence>
<evidence type="ECO:0000256" key="1">
    <source>
        <dbReference type="SAM" id="Phobius"/>
    </source>
</evidence>
<organism evidence="6 16">
    <name type="scientific">Phytophthora fragariae</name>
    <dbReference type="NCBI Taxonomy" id="53985"/>
    <lineage>
        <taxon>Eukaryota</taxon>
        <taxon>Sar</taxon>
        <taxon>Stramenopiles</taxon>
        <taxon>Oomycota</taxon>
        <taxon>Peronosporomycetes</taxon>
        <taxon>Peronosporales</taxon>
        <taxon>Peronosporaceae</taxon>
        <taxon>Phytophthora</taxon>
    </lineage>
</organism>
<dbReference type="Proteomes" id="UP000440367">
    <property type="component" value="Unassembled WGS sequence"/>
</dbReference>
<dbReference type="EMBL" id="QXGE01000018">
    <property type="protein sequence ID" value="KAE9329581.1"/>
    <property type="molecule type" value="Genomic_DNA"/>
</dbReference>
<sequence>MRDYHRWMSGVDIHDQLRLQRYSLQQSVRFRKFYKTVFLGLVDMAMVNAFIVYRAYKKQ</sequence>
<keyword evidence="1" id="KW-0812">Transmembrane</keyword>
<evidence type="ECO:0000313" key="13">
    <source>
        <dbReference type="Proteomes" id="UP000433483"/>
    </source>
</evidence>
<evidence type="ECO:0000313" key="8">
    <source>
        <dbReference type="EMBL" id="KAE9253121.1"/>
    </source>
</evidence>
<dbReference type="PANTHER" id="PTHR46599">
    <property type="entry name" value="PIGGYBAC TRANSPOSABLE ELEMENT-DERIVED PROTEIN 4"/>
    <property type="match status" value="1"/>
</dbReference>
<dbReference type="Proteomes" id="UP000433483">
    <property type="component" value="Unassembled WGS sequence"/>
</dbReference>
<dbReference type="EMBL" id="QXFX01000019">
    <property type="protein sequence ID" value="KAE9138728.1"/>
    <property type="molecule type" value="Genomic_DNA"/>
</dbReference>
<keyword evidence="1" id="KW-1133">Transmembrane helix</keyword>
<keyword evidence="1" id="KW-0472">Membrane</keyword>
<proteinExistence type="predicted"/>
<dbReference type="Proteomes" id="UP000429523">
    <property type="component" value="Unassembled WGS sequence"/>
</dbReference>
<evidence type="ECO:0000313" key="18">
    <source>
        <dbReference type="Proteomes" id="UP000460718"/>
    </source>
</evidence>
<dbReference type="EMBL" id="QXFW01000013">
    <property type="protein sequence ID" value="KAE9030526.1"/>
    <property type="molecule type" value="Genomic_DNA"/>
</dbReference>
<evidence type="ECO:0000313" key="16">
    <source>
        <dbReference type="Proteomes" id="UP000440732"/>
    </source>
</evidence>
<evidence type="ECO:0000313" key="4">
    <source>
        <dbReference type="EMBL" id="KAE9138728.1"/>
    </source>
</evidence>
<dbReference type="Proteomes" id="UP000440732">
    <property type="component" value="Unassembled WGS sequence"/>
</dbReference>
<evidence type="ECO:0008006" key="22">
    <source>
        <dbReference type="Google" id="ProtNLM"/>
    </source>
</evidence>
<dbReference type="EMBL" id="QXGC01000042">
    <property type="protein sequence ID" value="KAE9253121.1"/>
    <property type="molecule type" value="Genomic_DNA"/>
</dbReference>
<keyword evidence="13" id="KW-1185">Reference proteome</keyword>
<dbReference type="Proteomes" id="UP000486351">
    <property type="component" value="Unassembled WGS sequence"/>
</dbReference>
<name>A0A6A3UY86_9STRA</name>
<comment type="caution">
    <text evidence="6">The sequence shown here is derived from an EMBL/GenBank/DDBJ whole genome shotgun (WGS) entry which is preliminary data.</text>
</comment>
<dbReference type="AlphaFoldDB" id="A0A6A3UY86"/>
<evidence type="ECO:0000313" key="21">
    <source>
        <dbReference type="Proteomes" id="UP000488956"/>
    </source>
</evidence>
<dbReference type="EMBL" id="QXGA01000014">
    <property type="protein sequence ID" value="KAE9155386.1"/>
    <property type="molecule type" value="Genomic_DNA"/>
</dbReference>
<dbReference type="Proteomes" id="UP000437068">
    <property type="component" value="Unassembled WGS sequence"/>
</dbReference>
<feature type="transmembrane region" description="Helical" evidence="1">
    <location>
        <begin position="37"/>
        <end position="56"/>
    </location>
</feature>
<dbReference type="EMBL" id="QXGF01000023">
    <property type="protein sequence ID" value="KAE8949386.1"/>
    <property type="molecule type" value="Genomic_DNA"/>
</dbReference>
<evidence type="ECO:0000313" key="17">
    <source>
        <dbReference type="Proteomes" id="UP000441208"/>
    </source>
</evidence>
<evidence type="ECO:0000313" key="12">
    <source>
        <dbReference type="Proteomes" id="UP000429523"/>
    </source>
</evidence>
<dbReference type="EMBL" id="QXFZ01000018">
    <property type="protein sequence ID" value="KAE9139937.1"/>
    <property type="molecule type" value="Genomic_DNA"/>
</dbReference>
<dbReference type="Proteomes" id="UP000476176">
    <property type="component" value="Unassembled WGS sequence"/>
</dbReference>
<dbReference type="EMBL" id="QXGD01000010">
    <property type="protein sequence ID" value="KAE9258031.1"/>
    <property type="molecule type" value="Genomic_DNA"/>
</dbReference>
<dbReference type="EMBL" id="QXFY01000017">
    <property type="protein sequence ID" value="KAE9361697.1"/>
    <property type="molecule type" value="Genomic_DNA"/>
</dbReference>
<evidence type="ECO:0000313" key="11">
    <source>
        <dbReference type="EMBL" id="KAE9361697.1"/>
    </source>
</evidence>
<dbReference type="EMBL" id="QXGB01000017">
    <property type="protein sequence ID" value="KAE9237061.1"/>
    <property type="molecule type" value="Genomic_DNA"/>
</dbReference>
<evidence type="ECO:0000313" key="10">
    <source>
        <dbReference type="EMBL" id="KAE9329581.1"/>
    </source>
</evidence>
<evidence type="ECO:0000313" key="3">
    <source>
        <dbReference type="EMBL" id="KAE9030526.1"/>
    </source>
</evidence>
<evidence type="ECO:0000313" key="15">
    <source>
        <dbReference type="Proteomes" id="UP000440367"/>
    </source>
</evidence>
<evidence type="ECO:0000313" key="2">
    <source>
        <dbReference type="EMBL" id="KAE8949386.1"/>
    </source>
</evidence>
<accession>A0A6A3UY86</accession>
<evidence type="ECO:0000313" key="19">
    <source>
        <dbReference type="Proteomes" id="UP000476176"/>
    </source>
</evidence>
<evidence type="ECO:0000313" key="7">
    <source>
        <dbReference type="EMBL" id="KAE9237061.1"/>
    </source>
</evidence>
<dbReference type="Proteomes" id="UP000488956">
    <property type="component" value="Unassembled WGS sequence"/>
</dbReference>
<dbReference type="Proteomes" id="UP000460718">
    <property type="component" value="Unassembled WGS sequence"/>
</dbReference>
<evidence type="ECO:0000313" key="9">
    <source>
        <dbReference type="EMBL" id="KAE9258031.1"/>
    </source>
</evidence>
<protein>
    <recommendedName>
        <fullName evidence="22">PiggyBac transposable element-derived protein domain-containing protein</fullName>
    </recommendedName>
</protein>
<dbReference type="Proteomes" id="UP000441208">
    <property type="component" value="Unassembled WGS sequence"/>
</dbReference>
<evidence type="ECO:0000313" key="6">
    <source>
        <dbReference type="EMBL" id="KAE9155386.1"/>
    </source>
</evidence>
<dbReference type="OrthoDB" id="123057at2759"/>
<evidence type="ECO:0000313" key="5">
    <source>
        <dbReference type="EMBL" id="KAE9139937.1"/>
    </source>
</evidence>
<evidence type="ECO:0000313" key="14">
    <source>
        <dbReference type="Proteomes" id="UP000437068"/>
    </source>
</evidence>
<reference evidence="12 13" key="1">
    <citation type="submission" date="2018-08" db="EMBL/GenBank/DDBJ databases">
        <title>Genomic investigation of the strawberry pathogen Phytophthora fragariae indicates pathogenicity is determined by transcriptional variation in three key races.</title>
        <authorList>
            <person name="Adams T.M."/>
            <person name="Armitage A.D."/>
            <person name="Sobczyk M.K."/>
            <person name="Bates H.J."/>
            <person name="Dunwell J.M."/>
            <person name="Nellist C.F."/>
            <person name="Harrison R.J."/>
        </authorList>
    </citation>
    <scope>NUCLEOTIDE SEQUENCE [LARGE SCALE GENOMIC DNA]</scope>
    <source>
        <strain evidence="10 14">A4</strain>
        <strain evidence="9 15">BC-1</strain>
        <strain evidence="8 19">BC-23</strain>
        <strain evidence="7 13">NOV-27</strain>
        <strain evidence="6 16">NOV-5</strain>
        <strain evidence="5 17">NOV-71</strain>
        <strain evidence="11 20">NOV-77</strain>
        <strain evidence="2 12">NOV-9</strain>
        <strain evidence="4 21">ONT-3</strain>
        <strain evidence="3 18">SCRP245</strain>
    </source>
</reference>